<keyword evidence="2" id="KW-0808">Transferase</keyword>
<proteinExistence type="predicted"/>
<dbReference type="InterPro" id="IPR016181">
    <property type="entry name" value="Acyl_CoA_acyltransferase"/>
</dbReference>
<dbReference type="GO" id="GO:0016747">
    <property type="term" value="F:acyltransferase activity, transferring groups other than amino-acyl groups"/>
    <property type="evidence" value="ECO:0007669"/>
    <property type="project" value="InterPro"/>
</dbReference>
<sequence length="171" mass="19310">MNILETERLLFRKHSLADKESYCAMEMDSDVRRFVGGYPRTREEAEKRFGATTKPSDSSLGMWATILKNEQKYIGRCGIYPHFDAASNPIEGEASLGLYIAKPYWGNGFATEAGEGFIEMGFNKLGLNRIVTMVQAGNNASVRVLEKLGFQLTSTEERVRTFYNFVLENAR</sequence>
<dbReference type="InterPro" id="IPR000182">
    <property type="entry name" value="GNAT_dom"/>
</dbReference>
<dbReference type="InterPro" id="IPR051531">
    <property type="entry name" value="N-acetyltransferase"/>
</dbReference>
<name>A0A223NYM6_9SPHI</name>
<accession>A0A223NYM6</accession>
<keyword evidence="3" id="KW-1185">Reference proteome</keyword>
<gene>
    <name evidence="2" type="ORF">MuYL_2784</name>
</gene>
<dbReference type="EMBL" id="CP022743">
    <property type="protein sequence ID" value="ASU34671.1"/>
    <property type="molecule type" value="Genomic_DNA"/>
</dbReference>
<dbReference type="PANTHER" id="PTHR43792">
    <property type="entry name" value="GNAT FAMILY, PUTATIVE (AFU_ORTHOLOGUE AFUA_3G00765)-RELATED-RELATED"/>
    <property type="match status" value="1"/>
</dbReference>
<evidence type="ECO:0000313" key="2">
    <source>
        <dbReference type="EMBL" id="ASU34671.1"/>
    </source>
</evidence>
<protein>
    <submittedName>
        <fullName evidence="2">Ribosomal N-acetyltransferase YdaF, putative</fullName>
    </submittedName>
</protein>
<dbReference type="PANTHER" id="PTHR43792:SF1">
    <property type="entry name" value="N-ACETYLTRANSFERASE DOMAIN-CONTAINING PROTEIN"/>
    <property type="match status" value="1"/>
</dbReference>
<evidence type="ECO:0000259" key="1">
    <source>
        <dbReference type="PROSITE" id="PS51186"/>
    </source>
</evidence>
<dbReference type="OrthoDB" id="9788916at2"/>
<reference evidence="2 3" key="1">
    <citation type="submission" date="2017-08" db="EMBL/GenBank/DDBJ databases">
        <title>Complete genome sequence of Mucilaginibacter sp. strain BJC16-A31.</title>
        <authorList>
            <consortium name="Henan University of Science and Technology"/>
            <person name="You X."/>
        </authorList>
    </citation>
    <scope>NUCLEOTIDE SEQUENCE [LARGE SCALE GENOMIC DNA]</scope>
    <source>
        <strain evidence="2 3">BJC16-A31</strain>
    </source>
</reference>
<organism evidence="2 3">
    <name type="scientific">Mucilaginibacter xinganensis</name>
    <dbReference type="NCBI Taxonomy" id="1234841"/>
    <lineage>
        <taxon>Bacteria</taxon>
        <taxon>Pseudomonadati</taxon>
        <taxon>Bacteroidota</taxon>
        <taxon>Sphingobacteriia</taxon>
        <taxon>Sphingobacteriales</taxon>
        <taxon>Sphingobacteriaceae</taxon>
        <taxon>Mucilaginibacter</taxon>
    </lineage>
</organism>
<dbReference type="PROSITE" id="PS51186">
    <property type="entry name" value="GNAT"/>
    <property type="match status" value="1"/>
</dbReference>
<dbReference type="SUPFAM" id="SSF55729">
    <property type="entry name" value="Acyl-CoA N-acyltransferases (Nat)"/>
    <property type="match status" value="1"/>
</dbReference>
<dbReference type="KEGG" id="muc:MuYL_2784"/>
<evidence type="ECO:0000313" key="3">
    <source>
        <dbReference type="Proteomes" id="UP000215002"/>
    </source>
</evidence>
<dbReference type="Pfam" id="PF13302">
    <property type="entry name" value="Acetyltransf_3"/>
    <property type="match status" value="1"/>
</dbReference>
<dbReference type="AlphaFoldDB" id="A0A223NYM6"/>
<dbReference type="RefSeq" id="WP_094570996.1">
    <property type="nucleotide sequence ID" value="NZ_CP022743.1"/>
</dbReference>
<feature type="domain" description="N-acetyltransferase" evidence="1">
    <location>
        <begin position="9"/>
        <end position="171"/>
    </location>
</feature>
<dbReference type="Gene3D" id="3.40.630.30">
    <property type="match status" value="1"/>
</dbReference>
<dbReference type="Proteomes" id="UP000215002">
    <property type="component" value="Chromosome"/>
</dbReference>